<organism evidence="1 2">
    <name type="scientific">Rhodococcus ruber</name>
    <dbReference type="NCBI Taxonomy" id="1830"/>
    <lineage>
        <taxon>Bacteria</taxon>
        <taxon>Bacillati</taxon>
        <taxon>Actinomycetota</taxon>
        <taxon>Actinomycetes</taxon>
        <taxon>Mycobacteriales</taxon>
        <taxon>Nocardiaceae</taxon>
        <taxon>Rhodococcus</taxon>
    </lineage>
</organism>
<sequence length="110" mass="11724">MMGNPVYDRSAAFDTENEMVSRYAELARVPDVILAGAVTRNADGVVTTADVVWPNGVAGTFTATSINATHKTVDAYEITYGAPPKYTFIQPAITRNAGGYATNIPPIEVN</sequence>
<reference evidence="1 2" key="1">
    <citation type="journal article" date="2014" name="Genome Announc.">
        <title>Draft Genome Sequence of Propane- and Butane-Oxidizing Actinobacterium Rhodococcus ruber IEGM 231.</title>
        <authorList>
            <person name="Ivshina I.B."/>
            <person name="Kuyukina M.S."/>
            <person name="Krivoruchko A.V."/>
            <person name="Barbe V."/>
            <person name="Fischer C."/>
        </authorList>
    </citation>
    <scope>NUCLEOTIDE SEQUENCE [LARGE SCALE GENOMIC DNA]</scope>
</reference>
<name>A0A098BJZ3_9NOCA</name>
<gene>
    <name evidence="1" type="ORF">RHRU231_450246</name>
</gene>
<dbReference type="RefSeq" id="WP_269572195.1">
    <property type="nucleotide sequence ID" value="NZ_JAPWIU010000044.1"/>
</dbReference>
<protein>
    <submittedName>
        <fullName evidence="1">Uncharacterized protein</fullName>
    </submittedName>
</protein>
<dbReference type="Proteomes" id="UP000042997">
    <property type="component" value="Unassembled WGS sequence"/>
</dbReference>
<proteinExistence type="predicted"/>
<dbReference type="AlphaFoldDB" id="A0A098BJZ3"/>
<evidence type="ECO:0000313" key="1">
    <source>
        <dbReference type="EMBL" id="CDZ89079.1"/>
    </source>
</evidence>
<dbReference type="EMBL" id="CCSD01000056">
    <property type="protein sequence ID" value="CDZ89079.1"/>
    <property type="molecule type" value="Genomic_DNA"/>
</dbReference>
<accession>A0A098BJZ3</accession>
<evidence type="ECO:0000313" key="2">
    <source>
        <dbReference type="Proteomes" id="UP000042997"/>
    </source>
</evidence>